<sequence length="144" mass="16510">LVEFTASYLFGLFLGGDYINKMMQKQKYGKKMLEMQENKKDASVFLMRFITVFPLDFVSLFLGSSKYNFGKYILFSFLGLAPRVILFTILGDKIYDYIPMKLIMTICLFAIPVAVIAIIIKAAVDKKRKKNESNENTADKAEMK</sequence>
<dbReference type="PANTHER" id="PTHR12677:SF59">
    <property type="entry name" value="GOLGI APPARATUS MEMBRANE PROTEIN TVP38-RELATED"/>
    <property type="match status" value="1"/>
</dbReference>
<evidence type="ECO:0000256" key="3">
    <source>
        <dbReference type="ARBA" id="ARBA00022692"/>
    </source>
</evidence>
<evidence type="ECO:0000256" key="5">
    <source>
        <dbReference type="ARBA" id="ARBA00023136"/>
    </source>
</evidence>
<feature type="transmembrane region" description="Helical" evidence="6">
    <location>
        <begin position="102"/>
        <end position="124"/>
    </location>
</feature>
<name>K1SJB8_9ZZZZ</name>
<comment type="caution">
    <text evidence="8">The sequence shown here is derived from an EMBL/GenBank/DDBJ whole genome shotgun (WGS) entry which is preliminary data.</text>
</comment>
<organism evidence="8">
    <name type="scientific">human gut metagenome</name>
    <dbReference type="NCBI Taxonomy" id="408170"/>
    <lineage>
        <taxon>unclassified sequences</taxon>
        <taxon>metagenomes</taxon>
        <taxon>organismal metagenomes</taxon>
    </lineage>
</organism>
<reference evidence="8" key="1">
    <citation type="journal article" date="2013" name="Environ. Microbiol.">
        <title>Microbiota from the distal guts of lean and obese adolescents exhibit partial functional redundancy besides clear differences in community structure.</title>
        <authorList>
            <person name="Ferrer M."/>
            <person name="Ruiz A."/>
            <person name="Lanza F."/>
            <person name="Haange S.B."/>
            <person name="Oberbach A."/>
            <person name="Till H."/>
            <person name="Bargiela R."/>
            <person name="Campoy C."/>
            <person name="Segura M.T."/>
            <person name="Richter M."/>
            <person name="von Bergen M."/>
            <person name="Seifert J."/>
            <person name="Suarez A."/>
        </authorList>
    </citation>
    <scope>NUCLEOTIDE SEQUENCE</scope>
</reference>
<keyword evidence="2" id="KW-1003">Cell membrane</keyword>
<dbReference type="AlphaFoldDB" id="K1SJB8"/>
<dbReference type="EMBL" id="AJWZ01007177">
    <property type="protein sequence ID" value="EKC57643.1"/>
    <property type="molecule type" value="Genomic_DNA"/>
</dbReference>
<feature type="domain" description="VTT" evidence="7">
    <location>
        <begin position="6"/>
        <end position="92"/>
    </location>
</feature>
<feature type="transmembrane region" description="Helical" evidence="6">
    <location>
        <begin position="44"/>
        <end position="63"/>
    </location>
</feature>
<dbReference type="InterPro" id="IPR032816">
    <property type="entry name" value="VTT_dom"/>
</dbReference>
<evidence type="ECO:0000259" key="7">
    <source>
        <dbReference type="Pfam" id="PF09335"/>
    </source>
</evidence>
<protein>
    <recommendedName>
        <fullName evidence="7">VTT domain-containing protein</fullName>
    </recommendedName>
</protein>
<dbReference type="Pfam" id="PF09335">
    <property type="entry name" value="VTT_dom"/>
    <property type="match status" value="1"/>
</dbReference>
<evidence type="ECO:0000256" key="1">
    <source>
        <dbReference type="ARBA" id="ARBA00004651"/>
    </source>
</evidence>
<dbReference type="InterPro" id="IPR015414">
    <property type="entry name" value="TMEM64"/>
</dbReference>
<keyword evidence="4 6" id="KW-1133">Transmembrane helix</keyword>
<comment type="subcellular location">
    <subcellularLocation>
        <location evidence="1">Cell membrane</location>
        <topology evidence="1">Multi-pass membrane protein</topology>
    </subcellularLocation>
</comment>
<evidence type="ECO:0000313" key="8">
    <source>
        <dbReference type="EMBL" id="EKC57643.1"/>
    </source>
</evidence>
<evidence type="ECO:0000256" key="2">
    <source>
        <dbReference type="ARBA" id="ARBA00022475"/>
    </source>
</evidence>
<keyword evidence="5 6" id="KW-0472">Membrane</keyword>
<keyword evidence="3 6" id="KW-0812">Transmembrane</keyword>
<accession>K1SJB8</accession>
<proteinExistence type="predicted"/>
<dbReference type="GO" id="GO:0005886">
    <property type="term" value="C:plasma membrane"/>
    <property type="evidence" value="ECO:0007669"/>
    <property type="project" value="UniProtKB-SubCell"/>
</dbReference>
<evidence type="ECO:0000256" key="6">
    <source>
        <dbReference type="SAM" id="Phobius"/>
    </source>
</evidence>
<gene>
    <name evidence="8" type="ORF">OBE_10419</name>
</gene>
<feature type="non-terminal residue" evidence="8">
    <location>
        <position position="1"/>
    </location>
</feature>
<feature type="transmembrane region" description="Helical" evidence="6">
    <location>
        <begin position="69"/>
        <end position="90"/>
    </location>
</feature>
<dbReference type="PANTHER" id="PTHR12677">
    <property type="entry name" value="GOLGI APPARATUS MEMBRANE PROTEIN TVP38-RELATED"/>
    <property type="match status" value="1"/>
</dbReference>
<evidence type="ECO:0000256" key="4">
    <source>
        <dbReference type="ARBA" id="ARBA00022989"/>
    </source>
</evidence>